<comment type="catalytic activity">
    <reaction evidence="4">
        <text>ATP + H2O = ADP + phosphate + H(+)</text>
        <dbReference type="Rhea" id="RHEA:13065"/>
        <dbReference type="ChEBI" id="CHEBI:15377"/>
        <dbReference type="ChEBI" id="CHEBI:15378"/>
        <dbReference type="ChEBI" id="CHEBI:30616"/>
        <dbReference type="ChEBI" id="CHEBI:43474"/>
        <dbReference type="ChEBI" id="CHEBI:456216"/>
        <dbReference type="EC" id="5.6.2.4"/>
    </reaction>
</comment>
<evidence type="ECO:0000313" key="6">
    <source>
        <dbReference type="EMBL" id="HIP56865.1"/>
    </source>
</evidence>
<evidence type="ECO:0000259" key="5">
    <source>
        <dbReference type="Pfam" id="PF01935"/>
    </source>
</evidence>
<reference evidence="6" key="1">
    <citation type="journal article" date="2020" name="ISME J.">
        <title>Gammaproteobacteria mediating utilization of methyl-, sulfur- and petroleum organic compounds in deep ocean hydrothermal plumes.</title>
        <authorList>
            <person name="Zhou Z."/>
            <person name="Liu Y."/>
            <person name="Pan J."/>
            <person name="Cron B.R."/>
            <person name="Toner B.M."/>
            <person name="Anantharaman K."/>
            <person name="Breier J.A."/>
            <person name="Dick G.J."/>
            <person name="Li M."/>
        </authorList>
    </citation>
    <scope>NUCLEOTIDE SEQUENCE</scope>
    <source>
        <strain evidence="6">SZUA-1435</strain>
    </source>
</reference>
<comment type="catalytic activity">
    <reaction evidence="2">
        <text>Couples ATP hydrolysis with the unwinding of duplex DNA by translocating in the 3'-5' direction.</text>
        <dbReference type="EC" id="5.6.2.4"/>
    </reaction>
</comment>
<comment type="catalytic activity">
    <reaction evidence="3">
        <text>ATP + H2O = ADP + phosphate + H(+)</text>
        <dbReference type="Rhea" id="RHEA:13065"/>
        <dbReference type="ChEBI" id="CHEBI:15377"/>
        <dbReference type="ChEBI" id="CHEBI:15378"/>
        <dbReference type="ChEBI" id="CHEBI:30616"/>
        <dbReference type="ChEBI" id="CHEBI:43474"/>
        <dbReference type="ChEBI" id="CHEBI:456216"/>
        <dbReference type="EC" id="5.6.2.3"/>
    </reaction>
</comment>
<evidence type="ECO:0000256" key="1">
    <source>
        <dbReference type="ARBA" id="ARBA00007816"/>
    </source>
</evidence>
<dbReference type="GO" id="GO:0043138">
    <property type="term" value="F:3'-5' DNA helicase activity"/>
    <property type="evidence" value="ECO:0007669"/>
    <property type="project" value="UniProtKB-EC"/>
</dbReference>
<dbReference type="PANTHER" id="PTHR42957">
    <property type="entry name" value="HELICASE MJ1565-RELATED"/>
    <property type="match status" value="1"/>
</dbReference>
<dbReference type="SUPFAM" id="SSF52540">
    <property type="entry name" value="P-loop containing nucleoside triphosphate hydrolases"/>
    <property type="match status" value="1"/>
</dbReference>
<feature type="domain" description="Helicase HerA central" evidence="5">
    <location>
        <begin position="107"/>
        <end position="360"/>
    </location>
</feature>
<dbReference type="Gene3D" id="3.40.50.300">
    <property type="entry name" value="P-loop containing nucleotide triphosphate hydrolases"/>
    <property type="match status" value="2"/>
</dbReference>
<dbReference type="InterPro" id="IPR027417">
    <property type="entry name" value="P-loop_NTPase"/>
</dbReference>
<dbReference type="Proteomes" id="UP000605805">
    <property type="component" value="Unassembled WGS sequence"/>
</dbReference>
<dbReference type="GO" id="GO:0005524">
    <property type="term" value="F:ATP binding"/>
    <property type="evidence" value="ECO:0007669"/>
    <property type="project" value="UniProtKB-KW"/>
</dbReference>
<dbReference type="EMBL" id="DQTV01000043">
    <property type="protein sequence ID" value="HIP56865.1"/>
    <property type="molecule type" value="Genomic_DNA"/>
</dbReference>
<accession>A0A832YSF6</accession>
<comment type="similarity">
    <text evidence="1">Belongs to the HerA family.</text>
</comment>
<keyword evidence="6" id="KW-0067">ATP-binding</keyword>
<protein>
    <submittedName>
        <fullName evidence="6">ATP-binding protein</fullName>
    </submittedName>
</protein>
<name>A0A832YSF6_9CREN</name>
<evidence type="ECO:0000313" key="7">
    <source>
        <dbReference type="Proteomes" id="UP000605805"/>
    </source>
</evidence>
<evidence type="ECO:0000256" key="3">
    <source>
        <dbReference type="ARBA" id="ARBA00048954"/>
    </source>
</evidence>
<organism evidence="6 7">
    <name type="scientific">Ignisphaera aggregans</name>
    <dbReference type="NCBI Taxonomy" id="334771"/>
    <lineage>
        <taxon>Archaea</taxon>
        <taxon>Thermoproteota</taxon>
        <taxon>Thermoprotei</taxon>
        <taxon>Desulfurococcales</taxon>
        <taxon>Desulfurococcaceae</taxon>
        <taxon>Ignisphaera</taxon>
    </lineage>
</organism>
<feature type="non-terminal residue" evidence="6">
    <location>
        <position position="508"/>
    </location>
</feature>
<evidence type="ECO:0000256" key="4">
    <source>
        <dbReference type="ARBA" id="ARBA00048988"/>
    </source>
</evidence>
<sequence length="508" mass="57201">MLVGIETRRGLKILARVDRIVPVNEFFQEGDPWSELRRRGEDVSIIRVAGRRYTVIEMSLIGAVERGSISDVRFPPEPGDPVVSLGKDNIFEKILNLDRDSEGIVWFGSILGYEDAPLPLIVENITMHIGVFGETGSGKSYTVGYLIELLSSIPTGREGVRVAIPTIVVDANGDYVDFHEVYIAKRRGLGAFNKVYRFVFEKSPVRAKPFTKIIRIDLDEFTARELAEFIVIYRSGGVEVSELQVSALERVLHELGEVYGYTELFTNRVHEIYEALSSLSHREHGFHPQTLRAVRSAVEKFYRDIVENYKLVAREPTIGSDLIDEITSRPSLVILDFSAEGAPGIPLPVKQLVIGYLARLLYRKFTEYKVRGDERYLLFVIEEAQNYAPNPRTYPVTWSLARDYLALIATQGRKFGICLAIVSQRPIFVDPVVLSMLNTWFIHRITPDDATYILKLTGVSQTIERKLVRLPRGVVLIAGQMNAIGVPMLVKVGKRSIPHRIGSTGLIK</sequence>
<dbReference type="InterPro" id="IPR002789">
    <property type="entry name" value="HerA_central"/>
</dbReference>
<comment type="caution">
    <text evidence="6">The sequence shown here is derived from an EMBL/GenBank/DDBJ whole genome shotgun (WGS) entry which is preliminary data.</text>
</comment>
<dbReference type="AlphaFoldDB" id="A0A832YSF6"/>
<dbReference type="Pfam" id="PF01935">
    <property type="entry name" value="DUF87"/>
    <property type="match status" value="1"/>
</dbReference>
<keyword evidence="6" id="KW-0547">Nucleotide-binding</keyword>
<gene>
    <name evidence="6" type="ORF">EYH02_02180</name>
</gene>
<dbReference type="PANTHER" id="PTHR42957:SF2">
    <property type="entry name" value="HELICASE HERA CENTRAL DOMAIN-CONTAINING PROTEIN"/>
    <property type="match status" value="1"/>
</dbReference>
<evidence type="ECO:0000256" key="2">
    <source>
        <dbReference type="ARBA" id="ARBA00034617"/>
    </source>
</evidence>
<proteinExistence type="inferred from homology"/>
<dbReference type="InterPro" id="IPR008571">
    <property type="entry name" value="HerA-like"/>
</dbReference>
<dbReference type="GO" id="GO:0043139">
    <property type="term" value="F:5'-3' DNA helicase activity"/>
    <property type="evidence" value="ECO:0007669"/>
    <property type="project" value="UniProtKB-EC"/>
</dbReference>